<gene>
    <name evidence="3" type="ORF">HK100_006434</name>
</gene>
<keyword evidence="4" id="KW-1185">Reference proteome</keyword>
<organism evidence="3 4">
    <name type="scientific">Physocladia obscura</name>
    <dbReference type="NCBI Taxonomy" id="109957"/>
    <lineage>
        <taxon>Eukaryota</taxon>
        <taxon>Fungi</taxon>
        <taxon>Fungi incertae sedis</taxon>
        <taxon>Chytridiomycota</taxon>
        <taxon>Chytridiomycota incertae sedis</taxon>
        <taxon>Chytridiomycetes</taxon>
        <taxon>Chytridiales</taxon>
        <taxon>Chytriomycetaceae</taxon>
        <taxon>Physocladia</taxon>
    </lineage>
</organism>
<dbReference type="InterPro" id="IPR036291">
    <property type="entry name" value="NAD(P)-bd_dom_sf"/>
</dbReference>
<proteinExistence type="inferred from homology"/>
<dbReference type="GO" id="GO:0005811">
    <property type="term" value="C:lipid droplet"/>
    <property type="evidence" value="ECO:0007669"/>
    <property type="project" value="TreeGrafter"/>
</dbReference>
<reference evidence="3" key="1">
    <citation type="submission" date="2020-05" db="EMBL/GenBank/DDBJ databases">
        <title>Phylogenomic resolution of chytrid fungi.</title>
        <authorList>
            <person name="Stajich J.E."/>
            <person name="Amses K."/>
            <person name="Simmons R."/>
            <person name="Seto K."/>
            <person name="Myers J."/>
            <person name="Bonds A."/>
            <person name="Quandt C.A."/>
            <person name="Barry K."/>
            <person name="Liu P."/>
            <person name="Grigoriev I."/>
            <person name="Longcore J.E."/>
            <person name="James T.Y."/>
        </authorList>
    </citation>
    <scope>NUCLEOTIDE SEQUENCE</scope>
    <source>
        <strain evidence="3">JEL0513</strain>
    </source>
</reference>
<comment type="caution">
    <text evidence="3">The sequence shown here is derived from an EMBL/GenBank/DDBJ whole genome shotgun (WGS) entry which is preliminary data.</text>
</comment>
<comment type="similarity">
    <text evidence="1">Belongs to the saccharopine dehydrogenase family.</text>
</comment>
<evidence type="ECO:0000313" key="3">
    <source>
        <dbReference type="EMBL" id="KAJ3131369.1"/>
    </source>
</evidence>
<dbReference type="InterPro" id="IPR005097">
    <property type="entry name" value="Sacchrp_dh_NADP-bd"/>
</dbReference>
<dbReference type="PANTHER" id="PTHR12286">
    <property type="entry name" value="SACCHAROPINE DEHYDROGENASE-LIKE OXIDOREDUCTASE"/>
    <property type="match status" value="1"/>
</dbReference>
<dbReference type="GO" id="GO:0005739">
    <property type="term" value="C:mitochondrion"/>
    <property type="evidence" value="ECO:0007669"/>
    <property type="project" value="TreeGrafter"/>
</dbReference>
<dbReference type="EMBL" id="JADGJH010000299">
    <property type="protein sequence ID" value="KAJ3131369.1"/>
    <property type="molecule type" value="Genomic_DNA"/>
</dbReference>
<accession>A0AAD5T695</accession>
<dbReference type="SUPFAM" id="SSF51735">
    <property type="entry name" value="NAD(P)-binding Rossmann-fold domains"/>
    <property type="match status" value="1"/>
</dbReference>
<feature type="domain" description="Saccharopine dehydrogenase NADP binding" evidence="2">
    <location>
        <begin position="10"/>
        <end position="136"/>
    </location>
</feature>
<evidence type="ECO:0000256" key="1">
    <source>
        <dbReference type="ARBA" id="ARBA00038048"/>
    </source>
</evidence>
<dbReference type="Pfam" id="PF03435">
    <property type="entry name" value="Sacchrp_dh_NADP"/>
    <property type="match status" value="1"/>
</dbReference>
<dbReference type="PANTHER" id="PTHR12286:SF5">
    <property type="entry name" value="SACCHAROPINE DEHYDROGENASE-LIKE OXIDOREDUCTASE"/>
    <property type="match status" value="1"/>
</dbReference>
<dbReference type="GO" id="GO:0005886">
    <property type="term" value="C:plasma membrane"/>
    <property type="evidence" value="ECO:0007669"/>
    <property type="project" value="TreeGrafter"/>
</dbReference>
<protein>
    <recommendedName>
        <fullName evidence="2">Saccharopine dehydrogenase NADP binding domain-containing protein</fullName>
    </recommendedName>
</protein>
<dbReference type="InterPro" id="IPR051276">
    <property type="entry name" value="Saccharopine_DH-like_oxidrdct"/>
</dbReference>
<dbReference type="Gene3D" id="3.40.50.720">
    <property type="entry name" value="NAD(P)-binding Rossmann-like Domain"/>
    <property type="match status" value="1"/>
</dbReference>
<evidence type="ECO:0000313" key="4">
    <source>
        <dbReference type="Proteomes" id="UP001211907"/>
    </source>
</evidence>
<dbReference type="Proteomes" id="UP001211907">
    <property type="component" value="Unassembled WGS sequence"/>
</dbReference>
<sequence>MESRQRKFDILILGATGFTGKFVARDLYRFTQQKGLKWAAAGRSRSKLEDTIQWIGDVQIPIVVVDVFDTASLAAAAKSARILLNCIGPFRFSGSNVVAACIAAGTDYLDISGEPEFIERILAFSRDAVSAGVTVVPCCGFDSVPADLGNLFVKQEFSKRGFTATQVEMYINLAHGPSGITGNYATYESAVHGLANAHALRRLRKDANRTPLPIIGPKLPLYGSARFEKLFTKKWCFPFFGADATVVRISQQLVETTRRENDLDSKALLQPTQFNAYISADSIFQLFGLAFFGASMYYLTPYKWGRKLLLAYPRFFSLGLFTKQGPSDLQLKESAFISTFAAKGYKKLISQTNDVDPKNAPLEYEIVATVAGPESGYVTTPICILQCAFRILVDRNSNTGLVPHGVLTPAAAFQKTSLISELVASGISFTIQSEKNLI</sequence>
<dbReference type="AlphaFoldDB" id="A0AAD5T695"/>
<dbReference type="GO" id="GO:0009247">
    <property type="term" value="P:glycolipid biosynthetic process"/>
    <property type="evidence" value="ECO:0007669"/>
    <property type="project" value="TreeGrafter"/>
</dbReference>
<evidence type="ECO:0000259" key="2">
    <source>
        <dbReference type="Pfam" id="PF03435"/>
    </source>
</evidence>
<name>A0AAD5T695_9FUNG</name>